<dbReference type="PANTHER" id="PTHR22881">
    <property type="entry name" value="BROMODOMAIN CONTAINING PROTEIN"/>
    <property type="match status" value="1"/>
</dbReference>
<feature type="compositionally biased region" description="Acidic residues" evidence="3">
    <location>
        <begin position="158"/>
        <end position="167"/>
    </location>
</feature>
<dbReference type="PRINTS" id="PR00503">
    <property type="entry name" value="BROMODOMAIN"/>
</dbReference>
<feature type="region of interest" description="Disordered" evidence="3">
    <location>
        <begin position="571"/>
        <end position="624"/>
    </location>
</feature>
<protein>
    <recommendedName>
        <fullName evidence="4">Bromo domain-containing protein</fullName>
    </recommendedName>
</protein>
<feature type="compositionally biased region" description="Low complexity" evidence="3">
    <location>
        <begin position="791"/>
        <end position="800"/>
    </location>
</feature>
<accession>A0A9Q0G6M1</accession>
<evidence type="ECO:0000256" key="2">
    <source>
        <dbReference type="PROSITE-ProRule" id="PRU00035"/>
    </source>
</evidence>
<evidence type="ECO:0000256" key="1">
    <source>
        <dbReference type="ARBA" id="ARBA00023117"/>
    </source>
</evidence>
<name>A0A9Q0G6M1_9ROSI</name>
<feature type="compositionally biased region" description="Basic and acidic residues" evidence="3">
    <location>
        <begin position="341"/>
        <end position="355"/>
    </location>
</feature>
<dbReference type="EMBL" id="JAKUCV010001966">
    <property type="protein sequence ID" value="KAJ4844390.1"/>
    <property type="molecule type" value="Genomic_DNA"/>
</dbReference>
<sequence>MGQIVKRKKKGRPSKADLARRSASGQAPASAAETERRRSLRRRNVRYNNFIDYDDYLDEFEDFEGIEEEQQQQERQEAEEEEEQEDMRRKEKKVKLVVKLHNQTQKKTKGARGAHAAGPASSSSSSSSSYEEDESERATPLKKKRRRKRRRINGREDSDSENDDGEDNDNKQEERGRERERKGHVKGQEDSVPGTPSDHPIGYPLPEKKLLELILDKLQKKDTYGVYAEPVDLVELPDYLDVVDHPMDFSTVRKKLGNGSYSTFEQFEVGSYIGHVRVEVGSYESSQLVILEKLAVFLLQSDVFLICSNAMKYNAPETIYHKQARSIQELARKKFQKLKDGMERSEKELKSEPKTKPNFLAKKQIKKPLSRTIQEPVGSDFSSGATLATTIDFQNGSIATQAGGNERPANSEALVENNSSTVDNNLEKAEELSSGKGLLSKLGRKQSLPDENRRATYNLSNQPPVRSESVFSTFEGEIKQLVAVGLHAENSYARSLARFAATLGPVAWKVAAQRIEQAIPPGSKFGRGWVGEYEPLSTPVLMVETRIPKEPMLFTKPLSIADVQKNDATSRTVIPSKEHPVRGPTSDGPPSLFRPSSAPISEGKSPLFSSAVTKPSSPVNPTFRQQNFLPRNLAEAQNKASKQVELNFPPSNCQRSIDNTVKRQLPNNSDVTSSKPREMPRTMGLLQSIPSKQPESLPSKHPESNGIVSGGLPDAKVTNSSLNHRMMHAQKSDGAPNQMARAAAYFPKAQEQGLTDPVEAMRISAEKAQKQQKPPIQSSADTTNPTSSGPSARNDSSNAAAAAARVWMSVGAGGFRPVAENSSSPKGQISAESLYNPTRPLHPQIARGPGQFPFPPGMQFQPEKNNFPFQAFMQPTIHAGNGGQMQGRPVFFPQLVATDLTRFQMQSPWRGPVPHSQPKQKQDTLPPDLNIGFQSPGSPVKQSSGMMVDSQQPDLALQL</sequence>
<gene>
    <name evidence="5" type="ORF">Tsubulata_002350</name>
</gene>
<feature type="compositionally biased region" description="Polar residues" evidence="3">
    <location>
        <begin position="649"/>
        <end position="659"/>
    </location>
</feature>
<dbReference type="InterPro" id="IPR051831">
    <property type="entry name" value="Bromodomain_contain_prot"/>
</dbReference>
<feature type="region of interest" description="Disordered" evidence="3">
    <location>
        <begin position="640"/>
        <end position="718"/>
    </location>
</feature>
<dbReference type="Proteomes" id="UP001141552">
    <property type="component" value="Unassembled WGS sequence"/>
</dbReference>
<feature type="compositionally biased region" description="Polar residues" evidence="3">
    <location>
        <begin position="932"/>
        <end position="953"/>
    </location>
</feature>
<evidence type="ECO:0000313" key="5">
    <source>
        <dbReference type="EMBL" id="KAJ4844390.1"/>
    </source>
</evidence>
<feature type="compositionally biased region" description="Basic residues" evidence="3">
    <location>
        <begin position="140"/>
        <end position="152"/>
    </location>
</feature>
<dbReference type="PANTHER" id="PTHR22881:SF42">
    <property type="entry name" value="DNA-BINDING BROMODOMAIN-CONTAINING PROTEIN"/>
    <property type="match status" value="1"/>
</dbReference>
<feature type="domain" description="Bromo" evidence="4">
    <location>
        <begin position="219"/>
        <end position="321"/>
    </location>
</feature>
<dbReference type="OrthoDB" id="21449at2759"/>
<feature type="region of interest" description="Disordered" evidence="3">
    <location>
        <begin position="61"/>
        <end position="203"/>
    </location>
</feature>
<evidence type="ECO:0000259" key="4">
    <source>
        <dbReference type="PROSITE" id="PS50014"/>
    </source>
</evidence>
<organism evidence="5 6">
    <name type="scientific">Turnera subulata</name>
    <dbReference type="NCBI Taxonomy" id="218843"/>
    <lineage>
        <taxon>Eukaryota</taxon>
        <taxon>Viridiplantae</taxon>
        <taxon>Streptophyta</taxon>
        <taxon>Embryophyta</taxon>
        <taxon>Tracheophyta</taxon>
        <taxon>Spermatophyta</taxon>
        <taxon>Magnoliopsida</taxon>
        <taxon>eudicotyledons</taxon>
        <taxon>Gunneridae</taxon>
        <taxon>Pentapetalae</taxon>
        <taxon>rosids</taxon>
        <taxon>fabids</taxon>
        <taxon>Malpighiales</taxon>
        <taxon>Passifloraceae</taxon>
        <taxon>Turnera</taxon>
    </lineage>
</organism>
<keyword evidence="6" id="KW-1185">Reference proteome</keyword>
<feature type="compositionally biased region" description="Basic residues" evidence="3">
    <location>
        <begin position="1"/>
        <end position="13"/>
    </location>
</feature>
<feature type="compositionally biased region" description="Polar residues" evidence="3">
    <location>
        <begin position="771"/>
        <end position="790"/>
    </location>
</feature>
<feature type="region of interest" description="Disordered" evidence="3">
    <location>
        <begin position="1"/>
        <end position="44"/>
    </location>
</feature>
<comment type="caution">
    <text evidence="5">The sequence shown here is derived from an EMBL/GenBank/DDBJ whole genome shotgun (WGS) entry which is preliminary data.</text>
</comment>
<proteinExistence type="predicted"/>
<dbReference type="SMART" id="SM00297">
    <property type="entry name" value="BROMO"/>
    <property type="match status" value="1"/>
</dbReference>
<feature type="compositionally biased region" description="Polar residues" evidence="3">
    <location>
        <begin position="820"/>
        <end position="836"/>
    </location>
</feature>
<dbReference type="AlphaFoldDB" id="A0A9Q0G6M1"/>
<feature type="region of interest" description="Disordered" evidence="3">
    <location>
        <begin position="818"/>
        <end position="849"/>
    </location>
</feature>
<feature type="region of interest" description="Disordered" evidence="3">
    <location>
        <begin position="906"/>
        <end position="959"/>
    </location>
</feature>
<reference evidence="5" key="2">
    <citation type="journal article" date="2023" name="Plants (Basel)">
        <title>Annotation of the Turnera subulata (Passifloraceae) Draft Genome Reveals the S-Locus Evolved after the Divergence of Turneroideae from Passifloroideae in a Stepwise Manner.</title>
        <authorList>
            <person name="Henning P.M."/>
            <person name="Roalson E.H."/>
            <person name="Mir W."/>
            <person name="McCubbin A.G."/>
            <person name="Shore J.S."/>
        </authorList>
    </citation>
    <scope>NUCLEOTIDE SEQUENCE</scope>
    <source>
        <strain evidence="5">F60SS</strain>
    </source>
</reference>
<keyword evidence="1 2" id="KW-0103">Bromodomain</keyword>
<evidence type="ECO:0000313" key="6">
    <source>
        <dbReference type="Proteomes" id="UP001141552"/>
    </source>
</evidence>
<feature type="region of interest" description="Disordered" evidence="3">
    <location>
        <begin position="766"/>
        <end position="800"/>
    </location>
</feature>
<feature type="compositionally biased region" description="Acidic residues" evidence="3">
    <location>
        <begin position="61"/>
        <end position="85"/>
    </location>
</feature>
<reference evidence="5" key="1">
    <citation type="submission" date="2022-02" db="EMBL/GenBank/DDBJ databases">
        <authorList>
            <person name="Henning P.M."/>
            <person name="McCubbin A.G."/>
            <person name="Shore J.S."/>
        </authorList>
    </citation>
    <scope>NUCLEOTIDE SEQUENCE</scope>
    <source>
        <strain evidence="5">F60SS</strain>
        <tissue evidence="5">Leaves</tissue>
    </source>
</reference>
<dbReference type="PROSITE" id="PS50014">
    <property type="entry name" value="BROMODOMAIN_2"/>
    <property type="match status" value="1"/>
</dbReference>
<dbReference type="InterPro" id="IPR036427">
    <property type="entry name" value="Bromodomain-like_sf"/>
</dbReference>
<dbReference type="InterPro" id="IPR001487">
    <property type="entry name" value="Bromodomain"/>
</dbReference>
<dbReference type="Gene3D" id="1.20.920.10">
    <property type="entry name" value="Bromodomain-like"/>
    <property type="match status" value="1"/>
</dbReference>
<feature type="region of interest" description="Disordered" evidence="3">
    <location>
        <begin position="341"/>
        <end position="365"/>
    </location>
</feature>
<dbReference type="SUPFAM" id="SSF47370">
    <property type="entry name" value="Bromodomain"/>
    <property type="match status" value="1"/>
</dbReference>
<evidence type="ECO:0000256" key="3">
    <source>
        <dbReference type="SAM" id="MobiDB-lite"/>
    </source>
</evidence>
<feature type="compositionally biased region" description="Basic and acidic residues" evidence="3">
    <location>
        <begin position="168"/>
        <end position="189"/>
    </location>
</feature>
<feature type="compositionally biased region" description="Polar residues" evidence="3">
    <location>
        <begin position="665"/>
        <end position="674"/>
    </location>
</feature>
<dbReference type="Pfam" id="PF00439">
    <property type="entry name" value="Bromodomain"/>
    <property type="match status" value="1"/>
</dbReference>
<feature type="compositionally biased region" description="Polar residues" evidence="3">
    <location>
        <begin position="607"/>
        <end position="624"/>
    </location>
</feature>
<feature type="compositionally biased region" description="Basic residues" evidence="3">
    <location>
        <begin position="90"/>
        <end position="112"/>
    </location>
</feature>